<dbReference type="Proteomes" id="UP001305779">
    <property type="component" value="Unassembled WGS sequence"/>
</dbReference>
<feature type="transmembrane region" description="Helical" evidence="7">
    <location>
        <begin position="278"/>
        <end position="301"/>
    </location>
</feature>
<dbReference type="EMBL" id="JAXOVC010000002">
    <property type="protein sequence ID" value="KAK4504935.1"/>
    <property type="molecule type" value="Genomic_DNA"/>
</dbReference>
<gene>
    <name evidence="8" type="ORF">PRZ48_002898</name>
</gene>
<evidence type="ECO:0000256" key="4">
    <source>
        <dbReference type="ARBA" id="ARBA00022989"/>
    </source>
</evidence>
<name>A0ABR0ETZ2_ZASCE</name>
<feature type="transmembrane region" description="Helical" evidence="7">
    <location>
        <begin position="418"/>
        <end position="436"/>
    </location>
</feature>
<feature type="transmembrane region" description="Helical" evidence="7">
    <location>
        <begin position="119"/>
        <end position="143"/>
    </location>
</feature>
<feature type="transmembrane region" description="Helical" evidence="7">
    <location>
        <begin position="322"/>
        <end position="343"/>
    </location>
</feature>
<evidence type="ECO:0000256" key="5">
    <source>
        <dbReference type="ARBA" id="ARBA00023136"/>
    </source>
</evidence>
<evidence type="ECO:0000313" key="8">
    <source>
        <dbReference type="EMBL" id="KAK4504935.1"/>
    </source>
</evidence>
<feature type="compositionally biased region" description="Basic and acidic residues" evidence="6">
    <location>
        <begin position="46"/>
        <end position="76"/>
    </location>
</feature>
<evidence type="ECO:0000313" key="9">
    <source>
        <dbReference type="Proteomes" id="UP001305779"/>
    </source>
</evidence>
<evidence type="ECO:0000256" key="7">
    <source>
        <dbReference type="SAM" id="Phobius"/>
    </source>
</evidence>
<evidence type="ECO:0000256" key="1">
    <source>
        <dbReference type="ARBA" id="ARBA00004141"/>
    </source>
</evidence>
<comment type="caution">
    <text evidence="8">The sequence shown here is derived from an EMBL/GenBank/DDBJ whole genome shotgun (WGS) entry which is preliminary data.</text>
</comment>
<feature type="transmembrane region" description="Helical" evidence="7">
    <location>
        <begin position="489"/>
        <end position="507"/>
    </location>
</feature>
<keyword evidence="4 7" id="KW-1133">Transmembrane helix</keyword>
<feature type="transmembrane region" description="Helical" evidence="7">
    <location>
        <begin position="240"/>
        <end position="258"/>
    </location>
</feature>
<keyword evidence="2" id="KW-0813">Transport</keyword>
<proteinExistence type="predicted"/>
<feature type="region of interest" description="Disordered" evidence="6">
    <location>
        <begin position="1"/>
        <end position="76"/>
    </location>
</feature>
<evidence type="ECO:0008006" key="10">
    <source>
        <dbReference type="Google" id="ProtNLM"/>
    </source>
</evidence>
<feature type="transmembrane region" description="Helical" evidence="7">
    <location>
        <begin position="363"/>
        <end position="386"/>
    </location>
</feature>
<dbReference type="PIRSF" id="PIRSF006060">
    <property type="entry name" value="AA_transporter"/>
    <property type="match status" value="1"/>
</dbReference>
<feature type="transmembrane region" description="Helical" evidence="7">
    <location>
        <begin position="82"/>
        <end position="99"/>
    </location>
</feature>
<evidence type="ECO:0000256" key="6">
    <source>
        <dbReference type="SAM" id="MobiDB-lite"/>
    </source>
</evidence>
<dbReference type="InterPro" id="IPR002293">
    <property type="entry name" value="AA/rel_permease1"/>
</dbReference>
<feature type="compositionally biased region" description="Polar residues" evidence="6">
    <location>
        <begin position="21"/>
        <end position="30"/>
    </location>
</feature>
<feature type="transmembrane region" description="Helical" evidence="7">
    <location>
        <begin position="442"/>
        <end position="468"/>
    </location>
</feature>
<accession>A0ABR0ETZ2</accession>
<dbReference type="PANTHER" id="PTHR45649">
    <property type="entry name" value="AMINO-ACID PERMEASE BAT1"/>
    <property type="match status" value="1"/>
</dbReference>
<dbReference type="Pfam" id="PF13520">
    <property type="entry name" value="AA_permease_2"/>
    <property type="match status" value="1"/>
</dbReference>
<evidence type="ECO:0000256" key="3">
    <source>
        <dbReference type="ARBA" id="ARBA00022692"/>
    </source>
</evidence>
<dbReference type="Gene3D" id="1.20.1740.10">
    <property type="entry name" value="Amino acid/polyamine transporter I"/>
    <property type="match status" value="1"/>
</dbReference>
<organism evidence="8 9">
    <name type="scientific">Zasmidium cellare</name>
    <name type="common">Wine cellar mold</name>
    <name type="synonym">Racodium cellare</name>
    <dbReference type="NCBI Taxonomy" id="395010"/>
    <lineage>
        <taxon>Eukaryota</taxon>
        <taxon>Fungi</taxon>
        <taxon>Dikarya</taxon>
        <taxon>Ascomycota</taxon>
        <taxon>Pezizomycotina</taxon>
        <taxon>Dothideomycetes</taxon>
        <taxon>Dothideomycetidae</taxon>
        <taxon>Mycosphaerellales</taxon>
        <taxon>Mycosphaerellaceae</taxon>
        <taxon>Zasmidium</taxon>
    </lineage>
</organism>
<protein>
    <recommendedName>
        <fullName evidence="10">Amino acid transporter</fullName>
    </recommendedName>
</protein>
<dbReference type="PANTHER" id="PTHR45649:SF4">
    <property type="entry name" value="TRANSPORTER, PUTATIVE (EUROFUNG)-RELATED"/>
    <property type="match status" value="1"/>
</dbReference>
<feature type="transmembrane region" description="Helical" evidence="7">
    <location>
        <begin position="164"/>
        <end position="188"/>
    </location>
</feature>
<keyword evidence="3 7" id="KW-0812">Transmembrane</keyword>
<evidence type="ECO:0000256" key="2">
    <source>
        <dbReference type="ARBA" id="ARBA00022448"/>
    </source>
</evidence>
<feature type="transmembrane region" description="Helical" evidence="7">
    <location>
        <begin position="519"/>
        <end position="539"/>
    </location>
</feature>
<feature type="transmembrane region" description="Helical" evidence="7">
    <location>
        <begin position="208"/>
        <end position="228"/>
    </location>
</feature>
<comment type="subcellular location">
    <subcellularLocation>
        <location evidence="1">Membrane</location>
        <topology evidence="1">Multi-pass membrane protein</topology>
    </subcellularLocation>
</comment>
<keyword evidence="5 7" id="KW-0472">Membrane</keyword>
<feature type="compositionally biased region" description="Low complexity" evidence="6">
    <location>
        <begin position="1"/>
        <end position="15"/>
    </location>
</feature>
<keyword evidence="9" id="KW-1185">Reference proteome</keyword>
<reference evidence="8 9" key="1">
    <citation type="journal article" date="2023" name="G3 (Bethesda)">
        <title>A chromosome-level genome assembly of Zasmidium syzygii isolated from banana leaves.</title>
        <authorList>
            <person name="van Westerhoven A.C."/>
            <person name="Mehrabi R."/>
            <person name="Talebi R."/>
            <person name="Steentjes M.B.F."/>
            <person name="Corcolon B."/>
            <person name="Chong P.A."/>
            <person name="Kema G.H.J."/>
            <person name="Seidl M.F."/>
        </authorList>
    </citation>
    <scope>NUCLEOTIDE SEQUENCE [LARGE SCALE GENOMIC DNA]</scope>
    <source>
        <strain evidence="8 9">P124</strain>
    </source>
</reference>
<sequence>MASSSSSSARQPAAAPEDSNKTQTSTTSHELNGFDRIVDDGDAQDDDYHGHLRHSRQEDRGFTKHDKKDMKRMGKTQELRRNFRPLSTLAFTVILQGTWEVLLAASTQGLTDGGLAGLFWSYVWTFAGFSLVVISLAEMASMAPTSGGQYHWVSEFSPPRYQKLLSYFTGWMSTLSWQAGTASGPFLVGTLIQSMAYVNNPEYVGTRWQGTLCVWAITLIVLFANIYMGNAMPVFQNLMLILHVFGFLTIIVCIWVLAPRNSAEVVFTHFYNGGGWSSMGLALMVGQISAVYACICSDAAAHMSEEIKDASVTVPKAMLGSYLMNGGLGVVFLISFLFSIVDLEGALNDDTGYPFLYVFRNAFSLPAVNALSSIVITLIFAGTLSYNLSTSRQTWSFARDAGLPFSTWIAHVHPTLEVPANAVILTCAITFVLSLINFGSDVAFNAIISLNLVSLMITYMVSIGCVLYRRVYQPELLPKARWSLGRWGVPVNVGGLGYASFAFFWCFWPNSFDPSAVDFNWSVVMFVAVAIFAAVDWVVRARKVYKGPVVLVEGWRD</sequence>